<dbReference type="InterPro" id="IPR001878">
    <property type="entry name" value="Znf_CCHC"/>
</dbReference>
<evidence type="ECO:0000256" key="1">
    <source>
        <dbReference type="ARBA" id="ARBA00012493"/>
    </source>
</evidence>
<feature type="domain" description="CCHC-type" evidence="11">
    <location>
        <begin position="782"/>
        <end position="797"/>
    </location>
</feature>
<dbReference type="Pfam" id="PF00098">
    <property type="entry name" value="zf-CCHC"/>
    <property type="match status" value="1"/>
</dbReference>
<dbReference type="InterPro" id="IPR036397">
    <property type="entry name" value="RNaseH_sf"/>
</dbReference>
<dbReference type="InterPro" id="IPR021109">
    <property type="entry name" value="Peptidase_aspartic_dom_sf"/>
</dbReference>
<dbReference type="Pfam" id="PF13358">
    <property type="entry name" value="DDE_3"/>
    <property type="match status" value="1"/>
</dbReference>
<keyword evidence="9" id="KW-0479">Metal-binding</keyword>
<dbReference type="InterPro" id="IPR041373">
    <property type="entry name" value="RT_RNaseH"/>
</dbReference>
<evidence type="ECO:0000313" key="16">
    <source>
        <dbReference type="Proteomes" id="UP001235939"/>
    </source>
</evidence>
<dbReference type="PANTHER" id="PTHR37984">
    <property type="entry name" value="PROTEIN CBG26694"/>
    <property type="match status" value="1"/>
</dbReference>
<dbReference type="CDD" id="cd09276">
    <property type="entry name" value="Rnase_HI_RT_non_LTR"/>
    <property type="match status" value="1"/>
</dbReference>
<feature type="region of interest" description="Disordered" evidence="10">
    <location>
        <begin position="2477"/>
        <end position="2513"/>
    </location>
</feature>
<feature type="region of interest" description="Disordered" evidence="10">
    <location>
        <begin position="242"/>
        <end position="299"/>
    </location>
</feature>
<keyword evidence="9" id="KW-0863">Zinc-finger</keyword>
<dbReference type="SUPFAM" id="SSF50630">
    <property type="entry name" value="Acid proteases"/>
    <property type="match status" value="1"/>
</dbReference>
<dbReference type="Pfam" id="PF00075">
    <property type="entry name" value="RNase_H"/>
    <property type="match status" value="1"/>
</dbReference>
<evidence type="ECO:0000259" key="14">
    <source>
        <dbReference type="PROSITE" id="PS50994"/>
    </source>
</evidence>
<evidence type="ECO:0000256" key="4">
    <source>
        <dbReference type="ARBA" id="ARBA00022722"/>
    </source>
</evidence>
<organism evidence="15 16">
    <name type="scientific">Cordylochernes scorpioides</name>
    <dbReference type="NCBI Taxonomy" id="51811"/>
    <lineage>
        <taxon>Eukaryota</taxon>
        <taxon>Metazoa</taxon>
        <taxon>Ecdysozoa</taxon>
        <taxon>Arthropoda</taxon>
        <taxon>Chelicerata</taxon>
        <taxon>Arachnida</taxon>
        <taxon>Pseudoscorpiones</taxon>
        <taxon>Cheliferoidea</taxon>
        <taxon>Chernetidae</taxon>
        <taxon>Cordylochernes</taxon>
    </lineage>
</organism>
<dbReference type="InterPro" id="IPR036875">
    <property type="entry name" value="Znf_CCHC_sf"/>
</dbReference>
<keyword evidence="3" id="KW-0548">Nucleotidyltransferase</keyword>
<dbReference type="EC" id="2.7.7.49" evidence="1"/>
<dbReference type="Pfam" id="PF17917">
    <property type="entry name" value="RT_RNaseH"/>
    <property type="match status" value="2"/>
</dbReference>
<dbReference type="CDD" id="cd09274">
    <property type="entry name" value="RNase_HI_RT_Ty3"/>
    <property type="match status" value="2"/>
</dbReference>
<dbReference type="Gene3D" id="3.30.420.10">
    <property type="entry name" value="Ribonuclease H-like superfamily/Ribonuclease H"/>
    <property type="match status" value="5"/>
</dbReference>
<dbReference type="Gene3D" id="4.10.60.10">
    <property type="entry name" value="Zinc finger, CCHC-type"/>
    <property type="match status" value="1"/>
</dbReference>
<evidence type="ECO:0000259" key="12">
    <source>
        <dbReference type="PROSITE" id="PS50878"/>
    </source>
</evidence>
<dbReference type="CDD" id="cd01650">
    <property type="entry name" value="RT_nLTR_like"/>
    <property type="match status" value="1"/>
</dbReference>
<dbReference type="InterPro" id="IPR001584">
    <property type="entry name" value="Integrase_cat-core"/>
</dbReference>
<dbReference type="PROSITE" id="PS50878">
    <property type="entry name" value="RT_POL"/>
    <property type="match status" value="2"/>
</dbReference>
<dbReference type="InterPro" id="IPR041588">
    <property type="entry name" value="Integrase_H2C2"/>
</dbReference>
<protein>
    <recommendedName>
        <fullName evidence="1">RNA-directed DNA polymerase</fullName>
        <ecNumber evidence="1">2.7.7.49</ecNumber>
    </recommendedName>
</protein>
<dbReference type="Pfam" id="PF00078">
    <property type="entry name" value="RVT_1"/>
    <property type="match status" value="3"/>
</dbReference>
<evidence type="ECO:0000256" key="6">
    <source>
        <dbReference type="ARBA" id="ARBA00022801"/>
    </source>
</evidence>
<evidence type="ECO:0000259" key="11">
    <source>
        <dbReference type="PROSITE" id="PS50158"/>
    </source>
</evidence>
<feature type="region of interest" description="Disordered" evidence="10">
    <location>
        <begin position="525"/>
        <end position="552"/>
    </location>
</feature>
<evidence type="ECO:0000256" key="2">
    <source>
        <dbReference type="ARBA" id="ARBA00022679"/>
    </source>
</evidence>
<dbReference type="InterPro" id="IPR038717">
    <property type="entry name" value="Tc1-like_DDE_dom"/>
</dbReference>
<keyword evidence="16" id="KW-1185">Reference proteome</keyword>
<feature type="domain" description="Reverse transcriptase" evidence="12">
    <location>
        <begin position="3694"/>
        <end position="3966"/>
    </location>
</feature>
<dbReference type="InterPro" id="IPR050951">
    <property type="entry name" value="Retrovirus_Pol_polyprotein"/>
</dbReference>
<evidence type="ECO:0000256" key="9">
    <source>
        <dbReference type="PROSITE-ProRule" id="PRU00047"/>
    </source>
</evidence>
<keyword evidence="2" id="KW-0808">Transferase</keyword>
<evidence type="ECO:0000313" key="15">
    <source>
        <dbReference type="EMBL" id="UYV80767.1"/>
    </source>
</evidence>
<gene>
    <name evidence="15" type="ORF">LAZ67_19001669</name>
</gene>
<keyword evidence="4" id="KW-0540">Nuclease</keyword>
<keyword evidence="6" id="KW-0378">Hydrolase</keyword>
<evidence type="ECO:0000256" key="10">
    <source>
        <dbReference type="SAM" id="MobiDB-lite"/>
    </source>
</evidence>
<dbReference type="PROSITE" id="PS50158">
    <property type="entry name" value="ZF_CCHC"/>
    <property type="match status" value="2"/>
</dbReference>
<dbReference type="InterPro" id="IPR002156">
    <property type="entry name" value="RNaseH_domain"/>
</dbReference>
<name>A0ABY6LK40_9ARAC</name>
<dbReference type="Pfam" id="PF17921">
    <property type="entry name" value="Integrase_H2C2"/>
    <property type="match status" value="2"/>
</dbReference>
<evidence type="ECO:0000259" key="13">
    <source>
        <dbReference type="PROSITE" id="PS50879"/>
    </source>
</evidence>
<sequence>MVWGAIAYDSRSPLLRIQGTMTAQRYVDDVLRPVTLPYLQGVPNALYQQDNARPHTARISHQALQDVQMLPWPPYSPDLSPIEHVWDIIGRRLHALPQPRSEDELWQMVEREWRAIPQDAICTLIDSLPRRVAACIAVRDYSYKKIRPNPNKLIVCDVLIYKDLISMLQLVEKLDRYPLRNKRKIDSVEPKETSMNVKKEAGTQVFLLRTLDAFPRDAAERDRACTVSYCFELFGQRTDFGKGGENGSTAGRRSTAANRLQAKSQKVNQVKLNSKKQSPKQQQQPSRKKEKSAKTRSRCPKCGGFTHREGQACRAEGQRCNLCSKTGHFENCCPDKQAKTAEVKAVSELDEEIDSLLEVSAVEDSSNLDDDEGECRRRWTAEIQVKGKQVKFKLDSQADVTCVPLCLFKKIMGKQRLVESDINIRAAEFSELKIVCMFISTLRNGNYDIKEKIYVIHRLSEPLLSRRASRVKKCDLSKLAYELSEVVPPESRIVDLKRLILNRQSYEEEFTKQLLETLIEEREQMEREQTERAERERMEQTARTEREQAERIERERKEQMVMEFELEKLRIQTMHGNNDPSRGLLPYEMTQLIARETEGQSGDYRFVKRLLLKRYKLSPEQFRQKLEKHDKSQKGSWRDFAFELRGFFNEWIEGMNVDNSDALKDLSVINQIKKKVPNVLRNHLIDDWTKINNPDVLADKLDEYENVRAEMGPPHWNSKYTRPPSFQQKSARFPNRSEVKETEQGTNVSSREVARNEISEKYPNTLRRMVNRAIRSDKGEPKCFNCNQFGHIARDCPVPKATLTCRGCGQTGHKERKCTRPKERLKVTNLEVEGLKPVPPDVYLKDANIDNKETVKAMIDTGSSSCLLRESVARRINVDIEPDSTSLYGIDEVRDGYVLFTGVDDCVNSLLELVDGKTTVSIISVGKGNLRVEKNQCIGRVELLSPDDIVVNLDVSEDSFQTKSEEKREGQDQMKRKRPILPEDVNHSLTPKERQEILDVVNEYRDCFAFGMGELGCTDVTKMDIKEVDGSKPVCLRPYKTTASEREAIKEIVREWKDNGIVTETRSPYASPVLLVRKKTGDHRLVVDYRRLNIQTIPLTDKAKLKAAFITPDDTGQFERMIFGLANAPAEFRRLMHTVLSPLLNKKAFCYLNDVIIPAKDWREMIERLREVLERIRSAKLTLKPSKCEFGRREVEFLGYVISTGGLKPGPRKIKAIEEFPEPKNVHDIRRFLGLTNIFRRFVNNFARKAELISRLTKKGTQFEWKEEQRRSFGGLRNDLVEYPVLAHYNPELKTEVHCDASAEGLAGMLLQEDEDCKWRLVYCVSKKTTEAEKMYHSSKLELMAIVWTLDRLRQFLVGIKFTVVTDCQALVYMNAKKTTNPQIARWYNLIQEYDFDIRHKPGEKMAHVDGMSRAPVDDPRDTMEEIVEKNLEMAAGKLIPFLQDGIQSMDFDEYVRYFNNYMIAEDKLNVEENRKIAIFLNSVGAEAQRQYYTLPKASTVTSLSEAIDLLRQRYVVKSRPWVIRMKFNDRRQLQGETIADYISALCALAKDCAYGSMEDELIRDRFIVGTKIKQLRDRLLVETTDLNLDQVVQLATQYEKAQEDNKMFDNTPEGINKIAANDSRTELNLRERKKISTNFKCLRCGGKHKATSPDCPAKDVKCHQCLKVGHFKKYCLSKFSVKNITMAQCNQPIHQPSKLEMDLNVNSGTSNVLIKFLVDTGSSVSLIPESLYTKYFEKSKLNPASVALKSYTQQAIDVLGDLPAKIKHGNTVVHTLLHVVRADSPILGLELFNKLGLSIKYGKVNQITKSSKILETLPFAKDIEYKIFVDTSVPPVQQKLRRLPPVLLDEVHKEIQRLVKMDIIEPIVTSKWISPIVVSKKKDGSIRLCIDLREPNKAVILDAYPIPLIEDILSSLHGCKVFTNLDLSQAYHQIRLHPDSRHLTAFITHMGIYQFKRLPYGLSSAPDAFQRYLSELLMDIKGVSCYLDDIIIGGSSMEDHDKKLNQVLSRLREVNLMLNDAKSIYRQKSLKCLGHIIDDNGVHLDEELMKPFLDAPPPKDKSGFRSLIGMINWFQKYIPNKSTIMEPLQKLLKKSVPFKWRGEHAKALQTVKDSLKKGQVLALFCPKLPTVITTDASHSGIGCVVSQLSEKGEERIVACASRTLSDAERKYSIDEKEALACVWACEKFRRWVWGLKFTLRTDQSSLTTLLTTKGNDRAGLRIARWSARLMNFDYNIEYKKGRDNLLPDYLSRSSLSSYEDYDGEVELIASINQDMLAISEEEFLREFSLCPEIIALKEQLMKPWSNNESLQLNKYFRLRKDLSVQEDLILNEKGKILEPVSLRNKLLSFAHKAHQGMVRTKQREGFPREIVTDNGTPFISEEFEDFLRSNGIKHIRTANYHPACNGEVENFNKTLKSTVLTAHLQHTEVKRTIQLFLREYRSTPHTVTKQTPSAALHGRTLRTLVHVFDKEVKTKPPEEACRQEVKSDSESKSCSPKLQVGDQGKVQAGDPVMKGRSKLRGAFTITKQLRPFTFVLSDGKVWNARRLRLYQKCAETYTRPDIRHELGIHPALHLDDHASQEESTPPPDSSPIASRLRSKCYRKGGRCDVVTSPDVTCRLVIPASMKLEILDKLHAGHFGITQTRLRARETVWWPGISEEIAETARKCSVCIQEAVSKHEPLIPTNFTTRPWQKIGMDLFENRWYLVVIDYYSRFPEMIQLDRLTANVVVRSCKSIFARHGIPETVVSDNGTQFGAAREFANFARQYGFTHVTSSPRFPQSNGMAEAGVKIAKLILKKNQDPSLGLLEYRSTPLENGYSPAELLMGRKLRTTLPIAPENLNPRLVDSRTLKRKEGRRRKNMKSRYDRRCGATDMEKLSEGDTVWITDMRIRGILKHKASTPRSYMVDTPVETLRRNRFHLRKGDTVQYPADPSTPTFSEEELVENEKNPVVDYPSNDSEDGQIRTRSGRIVKPWIAFIINYIMHLKFVRFKDGEGTMGVDALSEGLYKVKFVCSWAERTEVGVTREQMKDPDLMKIVDKMQQETSNKFFLKIDNTLFKKNYDPMGRISLLVVPRHLRQELLKNFHDSPTAGHLGFTKTYDRIRKKYYWPGMYRTVRRYVAHCSDCQRRKHQPQPPSGHLQSIPVPEVAFEKVGMDLLGRFPTSVGGNRWIIVCTDYLTKYAITKALPTSESMQVAKFFIDDVILKHGAPRELITDRGRNFTSSMISDLNNQCRITHRKTTAYHPQTNGLTERLNKTIADMLSMYVDVNQKDWDRILPFVTFAFNTEKQEVAASVKGKGKLVIHTKTKHVAAELASKLNNAMPSELSCQERPTIHPRYCIFGVEDSTKNEEILKSLENNPSFKNIPGKRHFRIAHRPKPNPKGYTTVFVEVDDDAAKTLQQRAPVQYTWSNGHQSSSNDVTLASSSLAARATRTCLPEMAFTDHLPILTTIQDTISPAQNTSWAESTCVESAFTAFLGSSLQHAVSRLHAASTHQDIDDVVHILTKILQEACNISMKRKKKDNRPSKPGWNKDLAKLRNVVVSLRRLSQCTSTPIRNFFKGLYRACHNRLRAEIRRAKHLSWINLCQEVSSAAWSSVHKYISKGRSTQRGPPLLKKSDGTPYTPEETCEKILQHFFLPDTPISQPRPLIQFSGLIEPDFTDAEVLRAIKCCGLKKSPGPDRLGAKCLHLGGPPLHKLLAGHFTKCLRFGLLVLIPKLDSTAENPLERFRPIALLNTLAKVFERCILARLQWLADRHNWFSPLQFGFVPCRSAENALAAINQFIDRDMEEGEKTLVISLDIRRSFDTVHRYSTIEAPREVSCPEELLQPITSYLINRKMAYSVWGHTVHILSLRGVPQGAALSPFLFNMIARKAFTLQKPRKSELVGFADDFTLMVQVAPKLPKCQINNFLENFSQWCRRHGMLVNPHKTQACMFYRNKPRWPNKDSIRLLDQPIAINKTIKILGITFDSKRQFIKHLNNSLLKYRWILPRLTSTIKGQFGSTFSFGHKIYKRVVLPALLYGSGVWGKRAYDTNGARKLRSLHYKYAKAIIRGGPCTPAIPAISLTGCPPLDISIKAHIEYLKTLKTGHYESRPSPSFLPYHPLRKIIYFTKSLQLNVTTIYTDGSQSSEGVGAGVILPPPLQTIQLKLHQECSAFQAELLGILYATKITMNFPEKHFIIASDCQSALSAICRSWPPRTQLIAEIIYNLHFSPNVQLCWIKGHSGIPGNELTDQAAKAAAHSNLPLSFTTLPKSVARGKKEQIALKMWTDLYIQDYSTRNLRRFAATPKLLLQMLRNIKHGSTSTTILTGHGYIQADLATVSKEDPTCPHCQDEDQTVDHLLFTCPTFQYQRFQTATLL</sequence>
<dbReference type="InterPro" id="IPR043502">
    <property type="entry name" value="DNA/RNA_pol_sf"/>
</dbReference>
<feature type="compositionally biased region" description="Basic and acidic residues" evidence="10">
    <location>
        <begin position="2477"/>
        <end position="2492"/>
    </location>
</feature>
<feature type="domain" description="CCHC-type" evidence="11">
    <location>
        <begin position="805"/>
        <end position="820"/>
    </location>
</feature>
<evidence type="ECO:0000256" key="8">
    <source>
        <dbReference type="ARBA" id="ARBA00023172"/>
    </source>
</evidence>
<dbReference type="Proteomes" id="UP001235939">
    <property type="component" value="Chromosome 19"/>
</dbReference>
<dbReference type="SUPFAM" id="SSF56672">
    <property type="entry name" value="DNA/RNA polymerases"/>
    <property type="match status" value="3"/>
</dbReference>
<dbReference type="PROSITE" id="PS50879">
    <property type="entry name" value="RNASE_H_1"/>
    <property type="match status" value="1"/>
</dbReference>
<dbReference type="CDD" id="cd01647">
    <property type="entry name" value="RT_LTR"/>
    <property type="match status" value="2"/>
</dbReference>
<dbReference type="Gene3D" id="3.30.70.270">
    <property type="match status" value="4"/>
</dbReference>
<keyword evidence="7" id="KW-0695">RNA-directed DNA polymerase</keyword>
<dbReference type="Gene3D" id="1.10.340.70">
    <property type="match status" value="2"/>
</dbReference>
<evidence type="ECO:0000256" key="3">
    <source>
        <dbReference type="ARBA" id="ARBA00022695"/>
    </source>
</evidence>
<feature type="domain" description="RNase H type-1" evidence="13">
    <location>
        <begin position="4113"/>
        <end position="4239"/>
    </location>
</feature>
<dbReference type="SMART" id="SM00343">
    <property type="entry name" value="ZnF_C2HC"/>
    <property type="match status" value="5"/>
</dbReference>
<dbReference type="Gene3D" id="2.40.70.10">
    <property type="entry name" value="Acid Proteases"/>
    <property type="match status" value="1"/>
</dbReference>
<evidence type="ECO:0000256" key="7">
    <source>
        <dbReference type="ARBA" id="ARBA00022918"/>
    </source>
</evidence>
<dbReference type="SUPFAM" id="SSF53098">
    <property type="entry name" value="Ribonuclease H-like"/>
    <property type="match status" value="4"/>
</dbReference>
<feature type="non-terminal residue" evidence="15">
    <location>
        <position position="4357"/>
    </location>
</feature>
<dbReference type="PANTHER" id="PTHR37984:SF15">
    <property type="entry name" value="INTEGRASE CATALYTIC DOMAIN-CONTAINING PROTEIN"/>
    <property type="match status" value="1"/>
</dbReference>
<dbReference type="PROSITE" id="PS00141">
    <property type="entry name" value="ASP_PROTEASE"/>
    <property type="match status" value="1"/>
</dbReference>
<dbReference type="InterPro" id="IPR043128">
    <property type="entry name" value="Rev_trsase/Diguanyl_cyclase"/>
</dbReference>
<dbReference type="EMBL" id="CP092881">
    <property type="protein sequence ID" value="UYV80767.1"/>
    <property type="molecule type" value="Genomic_DNA"/>
</dbReference>
<feature type="domain" description="Integrase catalytic" evidence="14">
    <location>
        <begin position="2288"/>
        <end position="2461"/>
    </location>
</feature>
<keyword evidence="9" id="KW-0862">Zinc</keyword>
<dbReference type="Pfam" id="PF00665">
    <property type="entry name" value="rve"/>
    <property type="match status" value="1"/>
</dbReference>
<reference evidence="15 16" key="1">
    <citation type="submission" date="2022-01" db="EMBL/GenBank/DDBJ databases">
        <title>A chromosomal length assembly of Cordylochernes scorpioides.</title>
        <authorList>
            <person name="Zeh D."/>
            <person name="Zeh J."/>
        </authorList>
    </citation>
    <scope>NUCLEOTIDE SEQUENCE [LARGE SCALE GENOMIC DNA]</scope>
    <source>
        <strain evidence="15">IN4F17</strain>
        <tissue evidence="15">Whole Body</tissue>
    </source>
</reference>
<accession>A0ABY6LK40</accession>
<dbReference type="InterPro" id="IPR000477">
    <property type="entry name" value="RT_dom"/>
</dbReference>
<feature type="region of interest" description="Disordered" evidence="10">
    <location>
        <begin position="715"/>
        <end position="753"/>
    </location>
</feature>
<dbReference type="Gene3D" id="3.10.10.10">
    <property type="entry name" value="HIV Type 1 Reverse Transcriptase, subunit A, domain 1"/>
    <property type="match status" value="3"/>
</dbReference>
<feature type="domain" description="Integrase catalytic" evidence="14">
    <location>
        <begin position="2680"/>
        <end position="2850"/>
    </location>
</feature>
<proteinExistence type="predicted"/>
<feature type="compositionally biased region" description="Polar residues" evidence="10">
    <location>
        <begin position="718"/>
        <end position="730"/>
    </location>
</feature>
<feature type="compositionally biased region" description="Polar residues" evidence="10">
    <location>
        <begin position="247"/>
        <end position="272"/>
    </location>
</feature>
<keyword evidence="8" id="KW-0233">DNA recombination</keyword>
<dbReference type="InterPro" id="IPR012337">
    <property type="entry name" value="RNaseH-like_sf"/>
</dbReference>
<feature type="domain" description="Reverse transcriptase" evidence="12">
    <location>
        <begin position="1861"/>
        <end position="2038"/>
    </location>
</feature>
<dbReference type="PROSITE" id="PS50994">
    <property type="entry name" value="INTEGRASE"/>
    <property type="match status" value="3"/>
</dbReference>
<feature type="compositionally biased region" description="Basic residues" evidence="10">
    <location>
        <begin position="286"/>
        <end position="299"/>
    </location>
</feature>
<evidence type="ECO:0000256" key="5">
    <source>
        <dbReference type="ARBA" id="ARBA00022759"/>
    </source>
</evidence>
<dbReference type="SUPFAM" id="SSF57756">
    <property type="entry name" value="Retrovirus zinc finger-like domains"/>
    <property type="match status" value="1"/>
</dbReference>
<keyword evidence="5" id="KW-0255">Endonuclease</keyword>
<dbReference type="InterPro" id="IPR001969">
    <property type="entry name" value="Aspartic_peptidase_AS"/>
</dbReference>
<feature type="domain" description="Integrase catalytic" evidence="14">
    <location>
        <begin position="3139"/>
        <end position="3307"/>
    </location>
</feature>